<dbReference type="InterPro" id="IPR056861">
    <property type="entry name" value="HMCN1-like_VWA"/>
</dbReference>
<accession>A0AAE4QWM6</accession>
<dbReference type="PANTHER" id="PTHR47763:SF4">
    <property type="entry name" value="ALPHA-PROTEIN KINASE VWKA"/>
    <property type="match status" value="1"/>
</dbReference>
<dbReference type="PROSITE" id="PS50234">
    <property type="entry name" value="VWFA"/>
    <property type="match status" value="1"/>
</dbReference>
<dbReference type="InterPro" id="IPR036465">
    <property type="entry name" value="vWFA_dom_sf"/>
</dbReference>
<dbReference type="EMBL" id="JAWLKJ010000002">
    <property type="protein sequence ID" value="MDV6299689.1"/>
    <property type="molecule type" value="Genomic_DNA"/>
</dbReference>
<dbReference type="InterPro" id="IPR052969">
    <property type="entry name" value="Thr-specific_kinase-like"/>
</dbReference>
<organism evidence="6 7">
    <name type="scientific">Dietzia maris</name>
    <dbReference type="NCBI Taxonomy" id="37915"/>
    <lineage>
        <taxon>Bacteria</taxon>
        <taxon>Bacillati</taxon>
        <taxon>Actinomycetota</taxon>
        <taxon>Actinomycetes</taxon>
        <taxon>Mycobacteriales</taxon>
        <taxon>Dietziaceae</taxon>
        <taxon>Dietzia</taxon>
    </lineage>
</organism>
<dbReference type="Gene3D" id="3.40.50.410">
    <property type="entry name" value="von Willebrand factor, type A domain"/>
    <property type="match status" value="1"/>
</dbReference>
<gene>
    <name evidence="6" type="ORF">R3P82_11255</name>
</gene>
<evidence type="ECO:0000313" key="6">
    <source>
        <dbReference type="EMBL" id="MDV6299689.1"/>
    </source>
</evidence>
<evidence type="ECO:0000313" key="7">
    <source>
        <dbReference type="Proteomes" id="UP001185873"/>
    </source>
</evidence>
<keyword evidence="3 4" id="KW-0732">Signal</keyword>
<dbReference type="Pfam" id="PF25106">
    <property type="entry name" value="VWA_4"/>
    <property type="match status" value="1"/>
</dbReference>
<comment type="subcellular location">
    <subcellularLocation>
        <location evidence="1">Secreted</location>
    </subcellularLocation>
</comment>
<sequence>MRTTLFRVASAAALATLTLTSVTATAAAQSGARDLMFAIDTTGSMAPYIEQTKIAVDDLATDLASESAGTRVGLVEYRDAGDPFQARTVTDLTTNLPTFRGGLDGLGVDGGGDWPESVYSGIALSLCQAWNSSSVKAIIAVGDAPAKDPEPVTDLTADRIIALANGTATDNPYCAPAAVAAAVVSPMATGNRVPIFVVSADGELTAQFARIAEETGGATVPVEDIEDIAEAIKDTVDVIDEGDSGLFGSLEGSLENLLGSAGN</sequence>
<dbReference type="PANTHER" id="PTHR47763">
    <property type="entry name" value="ALPHA-PROTEIN KINASE VWKA"/>
    <property type="match status" value="1"/>
</dbReference>
<reference evidence="6" key="1">
    <citation type="submission" date="2023-10" db="EMBL/GenBank/DDBJ databases">
        <title>Development of a sustainable strategy for remediation of hydrocarbon-contaminated territories based on the waste exchange concept.</title>
        <authorList>
            <person name="Krivoruchko A."/>
        </authorList>
    </citation>
    <scope>NUCLEOTIDE SEQUENCE</scope>
    <source>
        <strain evidence="6">IEGM 1175</strain>
    </source>
</reference>
<name>A0AAE4QWM6_9ACTN</name>
<proteinExistence type="predicted"/>
<protein>
    <submittedName>
        <fullName evidence="6">VWA domain-containing protein</fullName>
    </submittedName>
</protein>
<dbReference type="AlphaFoldDB" id="A0AAE4QWM6"/>
<keyword evidence="2" id="KW-0964">Secreted</keyword>
<evidence type="ECO:0000256" key="2">
    <source>
        <dbReference type="ARBA" id="ARBA00022525"/>
    </source>
</evidence>
<evidence type="ECO:0000256" key="4">
    <source>
        <dbReference type="SAM" id="SignalP"/>
    </source>
</evidence>
<dbReference type="RefSeq" id="WP_317470285.1">
    <property type="nucleotide sequence ID" value="NZ_JAWLKJ010000002.1"/>
</dbReference>
<feature type="signal peptide" evidence="4">
    <location>
        <begin position="1"/>
        <end position="26"/>
    </location>
</feature>
<evidence type="ECO:0000256" key="1">
    <source>
        <dbReference type="ARBA" id="ARBA00004613"/>
    </source>
</evidence>
<dbReference type="SMART" id="SM00327">
    <property type="entry name" value="VWA"/>
    <property type="match status" value="1"/>
</dbReference>
<evidence type="ECO:0000259" key="5">
    <source>
        <dbReference type="PROSITE" id="PS50234"/>
    </source>
</evidence>
<dbReference type="Proteomes" id="UP001185873">
    <property type="component" value="Unassembled WGS sequence"/>
</dbReference>
<dbReference type="InterPro" id="IPR002035">
    <property type="entry name" value="VWF_A"/>
</dbReference>
<feature type="chain" id="PRO_5042094984" evidence="4">
    <location>
        <begin position="27"/>
        <end position="263"/>
    </location>
</feature>
<comment type="caution">
    <text evidence="6">The sequence shown here is derived from an EMBL/GenBank/DDBJ whole genome shotgun (WGS) entry which is preliminary data.</text>
</comment>
<evidence type="ECO:0000256" key="3">
    <source>
        <dbReference type="ARBA" id="ARBA00022729"/>
    </source>
</evidence>
<dbReference type="SUPFAM" id="SSF53300">
    <property type="entry name" value="vWA-like"/>
    <property type="match status" value="1"/>
</dbReference>
<feature type="domain" description="VWFA" evidence="5">
    <location>
        <begin position="34"/>
        <end position="236"/>
    </location>
</feature>